<organism evidence="1">
    <name type="scientific">Thermus islandicus</name>
    <dbReference type="NCBI Taxonomy" id="540988"/>
    <lineage>
        <taxon>Bacteria</taxon>
        <taxon>Thermotogati</taxon>
        <taxon>Deinococcota</taxon>
        <taxon>Deinococci</taxon>
        <taxon>Thermales</taxon>
        <taxon>Thermaceae</taxon>
        <taxon>Thermus</taxon>
    </lineage>
</organism>
<dbReference type="AlphaFoldDB" id="A0A7C2C314"/>
<protein>
    <submittedName>
        <fullName evidence="1">Uncharacterized protein</fullName>
    </submittedName>
</protein>
<gene>
    <name evidence="1" type="ORF">ENP73_06145</name>
</gene>
<comment type="caution">
    <text evidence="1">The sequence shown here is derived from an EMBL/GenBank/DDBJ whole genome shotgun (WGS) entry which is preliminary data.</text>
</comment>
<sequence>MIRVRYIPQVGLPGHTLRYSWTGRVLTTTLYRGEEEVGQEVYDLSALQPGDEVAGVEPETLQFSPLISARCAEDRTLEVVLLRWYEGVEPPELGEEVLDG</sequence>
<dbReference type="EMBL" id="DSKL01000247">
    <property type="protein sequence ID" value="HEH82553.1"/>
    <property type="molecule type" value="Genomic_DNA"/>
</dbReference>
<evidence type="ECO:0000313" key="1">
    <source>
        <dbReference type="EMBL" id="HEH82553.1"/>
    </source>
</evidence>
<proteinExistence type="predicted"/>
<accession>A0A7C2C314</accession>
<name>A0A7C2C314_9DEIN</name>
<reference evidence="1" key="1">
    <citation type="journal article" date="2020" name="mSystems">
        <title>Genome- and Community-Level Interaction Insights into Carbon Utilization and Element Cycling Functions of Hydrothermarchaeota in Hydrothermal Sediment.</title>
        <authorList>
            <person name="Zhou Z."/>
            <person name="Liu Y."/>
            <person name="Xu W."/>
            <person name="Pan J."/>
            <person name="Luo Z.H."/>
            <person name="Li M."/>
        </authorList>
    </citation>
    <scope>NUCLEOTIDE SEQUENCE [LARGE SCALE GENOMIC DNA]</scope>
    <source>
        <strain evidence="1">SpSt-246</strain>
    </source>
</reference>